<dbReference type="GO" id="GO:0032259">
    <property type="term" value="P:methylation"/>
    <property type="evidence" value="ECO:0007669"/>
    <property type="project" value="UniProtKB-KW"/>
</dbReference>
<dbReference type="InterPro" id="IPR029063">
    <property type="entry name" value="SAM-dependent_MTases_sf"/>
</dbReference>
<feature type="region of interest" description="Disordered" evidence="4">
    <location>
        <begin position="199"/>
        <end position="218"/>
    </location>
</feature>
<dbReference type="PANTHER" id="PTHR43464:SF19">
    <property type="entry name" value="UBIQUINONE BIOSYNTHESIS O-METHYLTRANSFERASE, MITOCHONDRIAL"/>
    <property type="match status" value="1"/>
</dbReference>
<sequence>MFTGSRGSQAHEKGSTAMHHHDRLADGEAENFWEKHYNSREQLFSGDPNALLVATAEAMPPGSALDLGCGEGGDAVWLATRGWRVTAVDISATAVRRTAAHAATAGVADLVTTRRHDLDGGLPTGTFDLVNAQYLHTPFSLSRTRLFQQAAHALTPGGLLLIVDHGSVSPWSWNPDPDAHFPAPEDIFGALDLDPARWRPERLDRPRRRATGPDGQTAVITDTVVTVRRLTD</sequence>
<dbReference type="InterPro" id="IPR041698">
    <property type="entry name" value="Methyltransf_25"/>
</dbReference>
<accession>A0A8J3XVN9</accession>
<gene>
    <name evidence="6" type="ORF">Pth03_25740</name>
</gene>
<evidence type="ECO:0000256" key="2">
    <source>
        <dbReference type="ARBA" id="ARBA00022679"/>
    </source>
</evidence>
<evidence type="ECO:0000256" key="4">
    <source>
        <dbReference type="SAM" id="MobiDB-lite"/>
    </source>
</evidence>
<dbReference type="Gene3D" id="3.40.50.150">
    <property type="entry name" value="Vaccinia Virus protein VP39"/>
    <property type="match status" value="1"/>
</dbReference>
<keyword evidence="2" id="KW-0808">Transferase</keyword>
<reference evidence="6" key="1">
    <citation type="submission" date="2021-01" db="EMBL/GenBank/DDBJ databases">
        <title>Whole genome shotgun sequence of Planotetraspora thailandica NBRC 104271.</title>
        <authorList>
            <person name="Komaki H."/>
            <person name="Tamura T."/>
        </authorList>
    </citation>
    <scope>NUCLEOTIDE SEQUENCE</scope>
    <source>
        <strain evidence="6">NBRC 104271</strain>
    </source>
</reference>
<organism evidence="6 7">
    <name type="scientific">Planotetraspora thailandica</name>
    <dbReference type="NCBI Taxonomy" id="487172"/>
    <lineage>
        <taxon>Bacteria</taxon>
        <taxon>Bacillati</taxon>
        <taxon>Actinomycetota</taxon>
        <taxon>Actinomycetes</taxon>
        <taxon>Streptosporangiales</taxon>
        <taxon>Streptosporangiaceae</taxon>
        <taxon>Planotetraspora</taxon>
    </lineage>
</organism>
<name>A0A8J3XVN9_9ACTN</name>
<keyword evidence="1 6" id="KW-0489">Methyltransferase</keyword>
<evidence type="ECO:0000256" key="3">
    <source>
        <dbReference type="ARBA" id="ARBA00022691"/>
    </source>
</evidence>
<proteinExistence type="predicted"/>
<evidence type="ECO:0000313" key="6">
    <source>
        <dbReference type="EMBL" id="GII54185.1"/>
    </source>
</evidence>
<dbReference type="GO" id="GO:0008168">
    <property type="term" value="F:methyltransferase activity"/>
    <property type="evidence" value="ECO:0007669"/>
    <property type="project" value="UniProtKB-KW"/>
</dbReference>
<keyword evidence="7" id="KW-1185">Reference proteome</keyword>
<dbReference type="SUPFAM" id="SSF53335">
    <property type="entry name" value="S-adenosyl-L-methionine-dependent methyltransferases"/>
    <property type="match status" value="1"/>
</dbReference>
<dbReference type="Pfam" id="PF13649">
    <property type="entry name" value="Methyltransf_25"/>
    <property type="match status" value="1"/>
</dbReference>
<evidence type="ECO:0000313" key="7">
    <source>
        <dbReference type="Proteomes" id="UP000605992"/>
    </source>
</evidence>
<feature type="domain" description="Methyltransferase" evidence="5">
    <location>
        <begin position="65"/>
        <end position="158"/>
    </location>
</feature>
<protein>
    <submittedName>
        <fullName evidence="6">Methyltransferase</fullName>
    </submittedName>
</protein>
<evidence type="ECO:0000259" key="5">
    <source>
        <dbReference type="Pfam" id="PF13649"/>
    </source>
</evidence>
<dbReference type="Proteomes" id="UP000605992">
    <property type="component" value="Unassembled WGS sequence"/>
</dbReference>
<dbReference type="PANTHER" id="PTHR43464">
    <property type="entry name" value="METHYLTRANSFERASE"/>
    <property type="match status" value="1"/>
</dbReference>
<evidence type="ECO:0000256" key="1">
    <source>
        <dbReference type="ARBA" id="ARBA00022603"/>
    </source>
</evidence>
<feature type="region of interest" description="Disordered" evidence="4">
    <location>
        <begin position="1"/>
        <end position="22"/>
    </location>
</feature>
<dbReference type="EMBL" id="BOOR01000016">
    <property type="protein sequence ID" value="GII54185.1"/>
    <property type="molecule type" value="Genomic_DNA"/>
</dbReference>
<dbReference type="CDD" id="cd02440">
    <property type="entry name" value="AdoMet_MTases"/>
    <property type="match status" value="1"/>
</dbReference>
<keyword evidence="3" id="KW-0949">S-adenosyl-L-methionine</keyword>
<dbReference type="AlphaFoldDB" id="A0A8J3XVN9"/>
<comment type="caution">
    <text evidence="6">The sequence shown here is derived from an EMBL/GenBank/DDBJ whole genome shotgun (WGS) entry which is preliminary data.</text>
</comment>